<comment type="caution">
    <text evidence="1">The sequence shown here is derived from an EMBL/GenBank/DDBJ whole genome shotgun (WGS) entry which is preliminary data.</text>
</comment>
<dbReference type="Proteomes" id="UP001341840">
    <property type="component" value="Unassembled WGS sequence"/>
</dbReference>
<feature type="non-terminal residue" evidence="1">
    <location>
        <position position="62"/>
    </location>
</feature>
<keyword evidence="2" id="KW-1185">Reference proteome</keyword>
<evidence type="ECO:0000313" key="1">
    <source>
        <dbReference type="EMBL" id="MED6114854.1"/>
    </source>
</evidence>
<evidence type="ECO:0000313" key="2">
    <source>
        <dbReference type="Proteomes" id="UP001341840"/>
    </source>
</evidence>
<organism evidence="1 2">
    <name type="scientific">Stylosanthes scabra</name>
    <dbReference type="NCBI Taxonomy" id="79078"/>
    <lineage>
        <taxon>Eukaryota</taxon>
        <taxon>Viridiplantae</taxon>
        <taxon>Streptophyta</taxon>
        <taxon>Embryophyta</taxon>
        <taxon>Tracheophyta</taxon>
        <taxon>Spermatophyta</taxon>
        <taxon>Magnoliopsida</taxon>
        <taxon>eudicotyledons</taxon>
        <taxon>Gunneridae</taxon>
        <taxon>Pentapetalae</taxon>
        <taxon>rosids</taxon>
        <taxon>fabids</taxon>
        <taxon>Fabales</taxon>
        <taxon>Fabaceae</taxon>
        <taxon>Papilionoideae</taxon>
        <taxon>50 kb inversion clade</taxon>
        <taxon>dalbergioids sensu lato</taxon>
        <taxon>Dalbergieae</taxon>
        <taxon>Pterocarpus clade</taxon>
        <taxon>Stylosanthes</taxon>
    </lineage>
</organism>
<reference evidence="1 2" key="1">
    <citation type="journal article" date="2023" name="Plants (Basel)">
        <title>Bridging the Gap: Combining Genomics and Transcriptomics Approaches to Understand Stylosanthes scabra, an Orphan Legume from the Brazilian Caatinga.</title>
        <authorList>
            <person name="Ferreira-Neto J.R.C."/>
            <person name="da Silva M.D."/>
            <person name="Binneck E."/>
            <person name="de Melo N.F."/>
            <person name="da Silva R.H."/>
            <person name="de Melo A.L.T.M."/>
            <person name="Pandolfi V."/>
            <person name="Bustamante F.O."/>
            <person name="Brasileiro-Vidal A.C."/>
            <person name="Benko-Iseppon A.M."/>
        </authorList>
    </citation>
    <scope>NUCLEOTIDE SEQUENCE [LARGE SCALE GENOMIC DNA]</scope>
    <source>
        <tissue evidence="1">Leaves</tissue>
    </source>
</reference>
<proteinExistence type="predicted"/>
<sequence length="62" mass="6677">MSSIFSTGDVTNDNDPELVLTLSLNTKKHEPSSNKLLSKFQKPVKIGSNNACSLANFVPGLK</sequence>
<name>A0ABU6QT42_9FABA</name>
<dbReference type="EMBL" id="JASCZI010001374">
    <property type="protein sequence ID" value="MED6114854.1"/>
    <property type="molecule type" value="Genomic_DNA"/>
</dbReference>
<protein>
    <submittedName>
        <fullName evidence="1">Uncharacterized protein</fullName>
    </submittedName>
</protein>
<gene>
    <name evidence="1" type="ORF">PIB30_084518</name>
</gene>
<accession>A0ABU6QT42</accession>